<dbReference type="PANTHER" id="PTHR33751">
    <property type="entry name" value="CBB3-TYPE CYTOCHROME C OXIDASE SUBUNIT FIXP"/>
    <property type="match status" value="1"/>
</dbReference>
<feature type="signal peptide" evidence="9">
    <location>
        <begin position="1"/>
        <end position="25"/>
    </location>
</feature>
<dbReference type="Pfam" id="PF13442">
    <property type="entry name" value="Cytochrome_CBB3"/>
    <property type="match status" value="1"/>
</dbReference>
<reference evidence="11" key="1">
    <citation type="submission" date="2021-12" db="EMBL/GenBank/DDBJ databases">
        <title>Bradyrhizobium xenonodulans sp. nov.</title>
        <authorList>
            <person name="Claassens R."/>
            <person name="Venter S.N."/>
            <person name="Beukes C.W."/>
            <person name="Stepkowski T."/>
            <person name="Steenkamp E.T."/>
        </authorList>
    </citation>
    <scope>NUCLEOTIDE SEQUENCE</scope>
    <source>
        <strain evidence="11">14AB</strain>
    </source>
</reference>
<protein>
    <submittedName>
        <fullName evidence="11">Cytochrome c</fullName>
    </submittedName>
</protein>
<proteinExistence type="predicted"/>
<evidence type="ECO:0000256" key="2">
    <source>
        <dbReference type="ARBA" id="ARBA00022448"/>
    </source>
</evidence>
<gene>
    <name evidence="11" type="ORF">I3J27_31835</name>
</gene>
<dbReference type="PRINTS" id="PR00605">
    <property type="entry name" value="CYTCHROMECIC"/>
</dbReference>
<evidence type="ECO:0000313" key="11">
    <source>
        <dbReference type="EMBL" id="WBL77568.1"/>
    </source>
</evidence>
<dbReference type="EMBL" id="CP089391">
    <property type="protein sequence ID" value="WBL77568.1"/>
    <property type="molecule type" value="Genomic_DNA"/>
</dbReference>
<organism evidence="11 12">
    <name type="scientific">Bradyrhizobium xenonodulans</name>
    <dbReference type="NCBI Taxonomy" id="2736875"/>
    <lineage>
        <taxon>Bacteria</taxon>
        <taxon>Pseudomonadati</taxon>
        <taxon>Pseudomonadota</taxon>
        <taxon>Alphaproteobacteria</taxon>
        <taxon>Hyphomicrobiales</taxon>
        <taxon>Nitrobacteraceae</taxon>
        <taxon>Bradyrhizobium</taxon>
    </lineage>
</organism>
<sequence length="113" mass="12084">MLKLHLKTSPAVLGASLLCAVLAQAQSTTPAPENGTFEVEQVFAGTCGFCHSDGGRAAGKGPQLMNSPRDDDFIRNRIKHGKQGAMPAFDGAFTEAQIEQIVKYIRALKPREG</sequence>
<comment type="cofactor">
    <cofactor evidence="1">
        <name>heme c</name>
        <dbReference type="ChEBI" id="CHEBI:61717"/>
    </cofactor>
</comment>
<dbReference type="Gene3D" id="1.10.760.10">
    <property type="entry name" value="Cytochrome c-like domain"/>
    <property type="match status" value="1"/>
</dbReference>
<evidence type="ECO:0000256" key="4">
    <source>
        <dbReference type="ARBA" id="ARBA00022660"/>
    </source>
</evidence>
<dbReference type="Proteomes" id="UP001179614">
    <property type="component" value="Chromosome"/>
</dbReference>
<dbReference type="InterPro" id="IPR036909">
    <property type="entry name" value="Cyt_c-like_dom_sf"/>
</dbReference>
<keyword evidence="4" id="KW-0679">Respiratory chain</keyword>
<dbReference type="PANTHER" id="PTHR33751:SF13">
    <property type="entry name" value="CYTOCHROME BC1 COMPLEX CYTOCHROME C SUBUNIT"/>
    <property type="match status" value="1"/>
</dbReference>
<evidence type="ECO:0000256" key="3">
    <source>
        <dbReference type="ARBA" id="ARBA00022617"/>
    </source>
</evidence>
<evidence type="ECO:0000313" key="12">
    <source>
        <dbReference type="Proteomes" id="UP001179614"/>
    </source>
</evidence>
<dbReference type="SUPFAM" id="SSF46626">
    <property type="entry name" value="Cytochrome c"/>
    <property type="match status" value="1"/>
</dbReference>
<dbReference type="InterPro" id="IPR050597">
    <property type="entry name" value="Cytochrome_c_Oxidase_Subunit"/>
</dbReference>
<feature type="chain" id="PRO_5047548870" evidence="9">
    <location>
        <begin position="26"/>
        <end position="113"/>
    </location>
</feature>
<keyword evidence="9" id="KW-0732">Signal</keyword>
<keyword evidence="6" id="KW-0249">Electron transport</keyword>
<dbReference type="InterPro" id="IPR008168">
    <property type="entry name" value="Cyt_C_IC"/>
</dbReference>
<feature type="domain" description="Cytochrome c" evidence="10">
    <location>
        <begin position="34"/>
        <end position="109"/>
    </location>
</feature>
<keyword evidence="5 8" id="KW-0479">Metal-binding</keyword>
<keyword evidence="3 8" id="KW-0349">Heme</keyword>
<evidence type="ECO:0000256" key="1">
    <source>
        <dbReference type="ARBA" id="ARBA00001926"/>
    </source>
</evidence>
<dbReference type="PROSITE" id="PS51007">
    <property type="entry name" value="CYTC"/>
    <property type="match status" value="1"/>
</dbReference>
<keyword evidence="2" id="KW-0813">Transport</keyword>
<evidence type="ECO:0000259" key="10">
    <source>
        <dbReference type="PROSITE" id="PS51007"/>
    </source>
</evidence>
<evidence type="ECO:0000256" key="7">
    <source>
        <dbReference type="ARBA" id="ARBA00023004"/>
    </source>
</evidence>
<name>A0ABY7MJ41_9BRAD</name>
<dbReference type="RefSeq" id="WP_270162827.1">
    <property type="nucleotide sequence ID" value="NZ_CP089391.1"/>
</dbReference>
<evidence type="ECO:0000256" key="8">
    <source>
        <dbReference type="PROSITE-ProRule" id="PRU00433"/>
    </source>
</evidence>
<keyword evidence="7 8" id="KW-0408">Iron</keyword>
<dbReference type="InterPro" id="IPR009056">
    <property type="entry name" value="Cyt_c-like_dom"/>
</dbReference>
<evidence type="ECO:0000256" key="6">
    <source>
        <dbReference type="ARBA" id="ARBA00022982"/>
    </source>
</evidence>
<accession>A0ABY7MJ41</accession>
<keyword evidence="12" id="KW-1185">Reference proteome</keyword>
<evidence type="ECO:0000256" key="9">
    <source>
        <dbReference type="SAM" id="SignalP"/>
    </source>
</evidence>
<evidence type="ECO:0000256" key="5">
    <source>
        <dbReference type="ARBA" id="ARBA00022723"/>
    </source>
</evidence>